<dbReference type="Pfam" id="PF08395">
    <property type="entry name" value="7tm_7"/>
    <property type="match status" value="1"/>
</dbReference>
<evidence type="ECO:0000256" key="1">
    <source>
        <dbReference type="ARBA" id="ARBA00004651"/>
    </source>
</evidence>
<comment type="caution">
    <text evidence="8">Lacks conserved residue(s) required for the propagation of feature annotation.</text>
</comment>
<evidence type="ECO:0000256" key="4">
    <source>
        <dbReference type="ARBA" id="ARBA00022989"/>
    </source>
</evidence>
<feature type="transmembrane region" description="Helical" evidence="8">
    <location>
        <begin position="44"/>
        <end position="65"/>
    </location>
</feature>
<sequence>MNFKVSVKDIRRLQTLIFYLNCVLVAPWYNFYKKTIAKPKVAKFYGLVLIVARITATVYIIRLQIFQKIFDSAELSYSFISVNIHFALLVLTLLTILKSSFLDTDKWKILMSNFHHFDKNLDTQGNREMQTFHFRFLLILNIVFVASIVYALTVWCSLLKITVLQSFILGSVIDIYYEFLVVILLNTLINNFGSRYRDLNTKLINSLQNYRLLGESIDLFNKMFAYQILLIILHCGLQAVGCLDVIYTLNLQFEGILIHNLSVLGLIIWCLAMIIIPIESSHQEIEKFLELSCEIQHQAEEDSKEWEISTILKDYAQNFKREFTADEFLKINKRLILSIIGSVTTYFIIAVQFNSVH</sequence>
<dbReference type="PANTHER" id="PTHR21143:SF104">
    <property type="entry name" value="GUSTATORY RECEPTOR 8A-RELATED"/>
    <property type="match status" value="1"/>
</dbReference>
<evidence type="ECO:0000256" key="3">
    <source>
        <dbReference type="ARBA" id="ARBA00022692"/>
    </source>
</evidence>
<organism evidence="9 10">
    <name type="scientific">Zophobas morio</name>
    <dbReference type="NCBI Taxonomy" id="2755281"/>
    <lineage>
        <taxon>Eukaryota</taxon>
        <taxon>Metazoa</taxon>
        <taxon>Ecdysozoa</taxon>
        <taxon>Arthropoda</taxon>
        <taxon>Hexapoda</taxon>
        <taxon>Insecta</taxon>
        <taxon>Pterygota</taxon>
        <taxon>Neoptera</taxon>
        <taxon>Endopterygota</taxon>
        <taxon>Coleoptera</taxon>
        <taxon>Polyphaga</taxon>
        <taxon>Cucujiformia</taxon>
        <taxon>Tenebrionidae</taxon>
        <taxon>Zophobas</taxon>
    </lineage>
</organism>
<dbReference type="GO" id="GO:0030425">
    <property type="term" value="C:dendrite"/>
    <property type="evidence" value="ECO:0007669"/>
    <property type="project" value="TreeGrafter"/>
</dbReference>
<feature type="transmembrane region" description="Helical" evidence="8">
    <location>
        <begin position="335"/>
        <end position="353"/>
    </location>
</feature>
<dbReference type="AlphaFoldDB" id="A0AA38M9B7"/>
<keyword evidence="10" id="KW-1185">Reference proteome</keyword>
<keyword evidence="5 8" id="KW-0472">Membrane</keyword>
<name>A0AA38M9B7_9CUCU</name>
<dbReference type="GO" id="GO:0043025">
    <property type="term" value="C:neuronal cell body"/>
    <property type="evidence" value="ECO:0007669"/>
    <property type="project" value="TreeGrafter"/>
</dbReference>
<feature type="transmembrane region" description="Helical" evidence="8">
    <location>
        <begin position="12"/>
        <end position="32"/>
    </location>
</feature>
<dbReference type="EMBL" id="JALNTZ010000006">
    <property type="protein sequence ID" value="KAJ3647946.1"/>
    <property type="molecule type" value="Genomic_DNA"/>
</dbReference>
<feature type="transmembrane region" description="Helical" evidence="8">
    <location>
        <begin position="77"/>
        <end position="97"/>
    </location>
</feature>
<dbReference type="GO" id="GO:0007635">
    <property type="term" value="P:chemosensory behavior"/>
    <property type="evidence" value="ECO:0007669"/>
    <property type="project" value="TreeGrafter"/>
</dbReference>
<dbReference type="GO" id="GO:0030424">
    <property type="term" value="C:axon"/>
    <property type="evidence" value="ECO:0007669"/>
    <property type="project" value="TreeGrafter"/>
</dbReference>
<evidence type="ECO:0000256" key="7">
    <source>
        <dbReference type="ARBA" id="ARBA00023224"/>
    </source>
</evidence>
<keyword evidence="3 8" id="KW-0812">Transmembrane</keyword>
<comment type="subcellular location">
    <subcellularLocation>
        <location evidence="1 8">Cell membrane</location>
        <topology evidence="1 8">Multi-pass membrane protein</topology>
    </subcellularLocation>
</comment>
<evidence type="ECO:0000313" key="9">
    <source>
        <dbReference type="EMBL" id="KAJ3647946.1"/>
    </source>
</evidence>
<proteinExistence type="inferred from homology"/>
<dbReference type="GO" id="GO:0005886">
    <property type="term" value="C:plasma membrane"/>
    <property type="evidence" value="ECO:0007669"/>
    <property type="project" value="UniProtKB-SubCell"/>
</dbReference>
<dbReference type="Proteomes" id="UP001168821">
    <property type="component" value="Unassembled WGS sequence"/>
</dbReference>
<gene>
    <name evidence="9" type="ORF">Zmor_019788</name>
</gene>
<keyword evidence="6 8" id="KW-0675">Receptor</keyword>
<dbReference type="GO" id="GO:0050909">
    <property type="term" value="P:sensory perception of taste"/>
    <property type="evidence" value="ECO:0007669"/>
    <property type="project" value="InterPro"/>
</dbReference>
<comment type="function">
    <text evidence="8">Gustatory receptor which mediates acceptance or avoidance behavior, depending on its substrates.</text>
</comment>
<feature type="transmembrane region" description="Helical" evidence="8">
    <location>
        <begin position="256"/>
        <end position="278"/>
    </location>
</feature>
<dbReference type="PANTHER" id="PTHR21143">
    <property type="entry name" value="INVERTEBRATE GUSTATORY RECEPTOR"/>
    <property type="match status" value="1"/>
</dbReference>
<feature type="transmembrane region" description="Helical" evidence="8">
    <location>
        <begin position="167"/>
        <end position="189"/>
    </location>
</feature>
<evidence type="ECO:0000256" key="5">
    <source>
        <dbReference type="ARBA" id="ARBA00023136"/>
    </source>
</evidence>
<evidence type="ECO:0000313" key="10">
    <source>
        <dbReference type="Proteomes" id="UP001168821"/>
    </source>
</evidence>
<evidence type="ECO:0000256" key="6">
    <source>
        <dbReference type="ARBA" id="ARBA00023170"/>
    </source>
</evidence>
<reference evidence="9" key="1">
    <citation type="journal article" date="2023" name="G3 (Bethesda)">
        <title>Whole genome assemblies of Zophobas morio and Tenebrio molitor.</title>
        <authorList>
            <person name="Kaur S."/>
            <person name="Stinson S.A."/>
            <person name="diCenzo G.C."/>
        </authorList>
    </citation>
    <scope>NUCLEOTIDE SEQUENCE</scope>
    <source>
        <strain evidence="9">QUZm001</strain>
    </source>
</reference>
<feature type="transmembrane region" description="Helical" evidence="8">
    <location>
        <begin position="136"/>
        <end position="155"/>
    </location>
</feature>
<keyword evidence="2 8" id="KW-1003">Cell membrane</keyword>
<evidence type="ECO:0000256" key="2">
    <source>
        <dbReference type="ARBA" id="ARBA00022475"/>
    </source>
</evidence>
<dbReference type="GO" id="GO:0007165">
    <property type="term" value="P:signal transduction"/>
    <property type="evidence" value="ECO:0007669"/>
    <property type="project" value="UniProtKB-KW"/>
</dbReference>
<evidence type="ECO:0000256" key="8">
    <source>
        <dbReference type="RuleBase" id="RU363108"/>
    </source>
</evidence>
<keyword evidence="4 8" id="KW-1133">Transmembrane helix</keyword>
<keyword evidence="7 8" id="KW-0807">Transducer</keyword>
<accession>A0AA38M9B7</accession>
<dbReference type="InterPro" id="IPR013604">
    <property type="entry name" value="7TM_chemorcpt"/>
</dbReference>
<feature type="transmembrane region" description="Helical" evidence="8">
    <location>
        <begin position="228"/>
        <end position="250"/>
    </location>
</feature>
<dbReference type="GO" id="GO:0008049">
    <property type="term" value="P:male courtship behavior"/>
    <property type="evidence" value="ECO:0007669"/>
    <property type="project" value="TreeGrafter"/>
</dbReference>
<comment type="similarity">
    <text evidence="8">Belongs to the insect chemoreceptor superfamily. Gustatory receptor (GR) family.</text>
</comment>
<comment type="caution">
    <text evidence="9">The sequence shown here is derived from an EMBL/GenBank/DDBJ whole genome shotgun (WGS) entry which is preliminary data.</text>
</comment>
<protein>
    <recommendedName>
        <fullName evidence="8">Gustatory receptor</fullName>
    </recommendedName>
</protein>